<dbReference type="Proteomes" id="UP000197468">
    <property type="component" value="Unassembled WGS sequence"/>
</dbReference>
<evidence type="ECO:0000313" key="3">
    <source>
        <dbReference type="Proteomes" id="UP000197468"/>
    </source>
</evidence>
<name>A0A246IZ86_9BURK</name>
<gene>
    <name evidence="2" type="ORF">CDN99_21505</name>
</gene>
<dbReference type="RefSeq" id="WP_088386964.1">
    <property type="nucleotide sequence ID" value="NZ_NIOF01000012.1"/>
</dbReference>
<dbReference type="Pfam" id="PF15887">
    <property type="entry name" value="Peptidase_Mx"/>
    <property type="match status" value="1"/>
</dbReference>
<dbReference type="OrthoDB" id="256753at2"/>
<organism evidence="2 3">
    <name type="scientific">Roseateles aquatilis</name>
    <dbReference type="NCBI Taxonomy" id="431061"/>
    <lineage>
        <taxon>Bacteria</taxon>
        <taxon>Pseudomonadati</taxon>
        <taxon>Pseudomonadota</taxon>
        <taxon>Betaproteobacteria</taxon>
        <taxon>Burkholderiales</taxon>
        <taxon>Sphaerotilaceae</taxon>
        <taxon>Roseateles</taxon>
    </lineage>
</organism>
<evidence type="ECO:0000313" key="2">
    <source>
        <dbReference type="EMBL" id="OWQ85661.1"/>
    </source>
</evidence>
<keyword evidence="3" id="KW-1185">Reference proteome</keyword>
<dbReference type="PIRSF" id="PIRSF012641">
    <property type="entry name" value="UCP012641"/>
    <property type="match status" value="1"/>
</dbReference>
<dbReference type="InterPro" id="IPR031321">
    <property type="entry name" value="UCP012641"/>
</dbReference>
<dbReference type="AlphaFoldDB" id="A0A246IZ86"/>
<dbReference type="EMBL" id="NIOF01000012">
    <property type="protein sequence ID" value="OWQ85661.1"/>
    <property type="molecule type" value="Genomic_DNA"/>
</dbReference>
<proteinExistence type="predicted"/>
<reference evidence="2 3" key="1">
    <citation type="journal article" date="2008" name="Int. J. Syst. Evol. Microbiol.">
        <title>Description of Roseateles aquatilis sp. nov. and Roseateles terrae sp. nov., in the class Betaproteobacteria, and emended description of the genus Roseateles.</title>
        <authorList>
            <person name="Gomila M."/>
            <person name="Bowien B."/>
            <person name="Falsen E."/>
            <person name="Moore E.R."/>
            <person name="Lalucat J."/>
        </authorList>
    </citation>
    <scope>NUCLEOTIDE SEQUENCE [LARGE SCALE GENOMIC DNA]</scope>
    <source>
        <strain evidence="2 3">CCUG 48205</strain>
    </source>
</reference>
<feature type="domain" description="Zinc-ribbon" evidence="1">
    <location>
        <begin position="9"/>
        <end position="100"/>
    </location>
</feature>
<dbReference type="Gene3D" id="3.40.390.70">
    <property type="match status" value="1"/>
</dbReference>
<dbReference type="InterPro" id="IPR011201">
    <property type="entry name" value="Zinc-ribbon_6_bact"/>
</dbReference>
<protein>
    <recommendedName>
        <fullName evidence="1">Zinc-ribbon domain-containing protein</fullName>
    </recommendedName>
</protein>
<accession>A0A246IZ86</accession>
<sequence>MPLVTSRAYRCACGHRVFFRNSECLACRAPLGFLADDLAMHALLPGPSAGTWLLHGRDGRYARCGNFATAAACNWLVAIDGAGRRFCPACALNRTIPNLADPENAERWGRLERAKRRLVSQLLGLGLPVTPRSTDPANGLAYDFLRAMPGQPPVTTGHRAGVITIDVDEADEAACEAARKALGEPYRTLLGHFRHEVGHYYWDRLIAGGAWHEPFRELFGDERTDYQESLRRNYGQDRRPDWRDRFISSYASAHPWEDWAESWAHYLHLRDTIDTAASFGLVIGTDRRGDGPFAPHHLWRSDSPSSADFLQLLHDWLEITSVMNEMSRAMGQRDFYPFVLAPRVVPKLHFIHCAIDAAARRIEPRPMSLTA</sequence>
<comment type="caution">
    <text evidence="2">The sequence shown here is derived from an EMBL/GenBank/DDBJ whole genome shotgun (WGS) entry which is preliminary data.</text>
</comment>
<dbReference type="Pfam" id="PF10005">
    <property type="entry name" value="Zn_ribbon_DZR_6"/>
    <property type="match status" value="1"/>
</dbReference>
<evidence type="ECO:0000259" key="1">
    <source>
        <dbReference type="Pfam" id="PF10005"/>
    </source>
</evidence>